<dbReference type="AlphaFoldDB" id="A0A0M0K7T9"/>
<protein>
    <submittedName>
        <fullName evidence="2">Nramp-family transporter</fullName>
    </submittedName>
</protein>
<sequence length="804" mass="86203">MKPSALDVFLHTNRADAWNEPPAKTLYRAHAGWASEQITVGAPPRRVVINVTAQREALECCYRAPWSANACYKYDWMLEAWRRGSQGPQQRDGLQDQQQQHSRTASSLALLSDTDVIFQCDADELQERFRTRFGGAPLVVGGERKWYPLPRDAHDPFGPDPRLPWKVKYTARRTRQYYPNSGLGLVMGTLAGFEALARSLRQASPRFPCCAFEGEVGGYQLDPWAATNSIRAPALASRRHAPSHALDTNGTLFLHLDSLGAEDVTLRPDGRLAFRPTGEVPCVLHANGFKDVLELLEPRMRHQGAVVWSVSRRSSRGAHAAANDARDDASMSRAASGTASVNMSRFDRACKLLGPGVMFASTAIGVSHLVQSTRSGAKYGWANTWAICASNLFKYPFFEFSSRYANVTGTSLVDGYCSLGRCAIMLLTIFEVASCPVITAAVALTTGAFIDNLLSLGEDGMFGPGSTVAVLYLVCSLVLLSGRFSMLDRITKAITVLLTVCTLAALGAALVAAPRTPRAVASTAANGSAAPVDAEAPAAVEAAVEADPWDEDGIRFLVALMGWMPIPVDTGSIASSLWAVERYRTSGLHPSLRESLLEFGAGYALTAALALAFLALGVLLLHDSGEVLPNGSAALAAAVVDLYSRSLGAWAWPVVATSAACAMLGTCITILDAYARIISRSLQALFNCKPSDGAALDVSITSVTVITIEPNTQQCAYAVSLAFTTVSSYLLLVLFPGSLPALIDMATTLSFVAAPAFGAVTFWLVMRSSFPKAHRPSVWMQGLAWAGLLFLVAFVGVYASTLKR</sequence>
<keyword evidence="1" id="KW-0812">Transmembrane</keyword>
<feature type="transmembrane region" description="Helical" evidence="1">
    <location>
        <begin position="741"/>
        <end position="766"/>
    </location>
</feature>
<feature type="transmembrane region" description="Helical" evidence="1">
    <location>
        <begin position="462"/>
        <end position="481"/>
    </location>
</feature>
<accession>A0A0M0K7T9</accession>
<proteinExistence type="predicted"/>
<feature type="transmembrane region" description="Helical" evidence="1">
    <location>
        <begin position="601"/>
        <end position="621"/>
    </location>
</feature>
<dbReference type="OrthoDB" id="10614106at2759"/>
<feature type="transmembrane region" description="Helical" evidence="1">
    <location>
        <begin position="352"/>
        <end position="370"/>
    </location>
</feature>
<dbReference type="EMBL" id="JWZX01001140">
    <property type="protein sequence ID" value="KOO34662.1"/>
    <property type="molecule type" value="Genomic_DNA"/>
</dbReference>
<keyword evidence="1" id="KW-0472">Membrane</keyword>
<name>A0A0M0K7T9_9EUKA</name>
<feature type="transmembrane region" description="Helical" evidence="1">
    <location>
        <begin position="493"/>
        <end position="513"/>
    </location>
</feature>
<evidence type="ECO:0000256" key="1">
    <source>
        <dbReference type="SAM" id="Phobius"/>
    </source>
</evidence>
<organism evidence="2 3">
    <name type="scientific">Chrysochromulina tobinii</name>
    <dbReference type="NCBI Taxonomy" id="1460289"/>
    <lineage>
        <taxon>Eukaryota</taxon>
        <taxon>Haptista</taxon>
        <taxon>Haptophyta</taxon>
        <taxon>Prymnesiophyceae</taxon>
        <taxon>Prymnesiales</taxon>
        <taxon>Chrysochromulinaceae</taxon>
        <taxon>Chrysochromulina</taxon>
    </lineage>
</organism>
<feature type="transmembrane region" description="Helical" evidence="1">
    <location>
        <begin position="424"/>
        <end position="450"/>
    </location>
</feature>
<feature type="transmembrane region" description="Helical" evidence="1">
    <location>
        <begin position="715"/>
        <end position="735"/>
    </location>
</feature>
<keyword evidence="1" id="KW-1133">Transmembrane helix</keyword>
<evidence type="ECO:0000313" key="3">
    <source>
        <dbReference type="Proteomes" id="UP000037460"/>
    </source>
</evidence>
<evidence type="ECO:0000313" key="2">
    <source>
        <dbReference type="EMBL" id="KOO34662.1"/>
    </source>
</evidence>
<feature type="transmembrane region" description="Helical" evidence="1">
    <location>
        <begin position="556"/>
        <end position="580"/>
    </location>
</feature>
<comment type="caution">
    <text evidence="2">The sequence shown here is derived from an EMBL/GenBank/DDBJ whole genome shotgun (WGS) entry which is preliminary data.</text>
</comment>
<gene>
    <name evidence="2" type="ORF">Ctob_015776</name>
</gene>
<dbReference type="Proteomes" id="UP000037460">
    <property type="component" value="Unassembled WGS sequence"/>
</dbReference>
<feature type="transmembrane region" description="Helical" evidence="1">
    <location>
        <begin position="778"/>
        <end position="799"/>
    </location>
</feature>
<keyword evidence="3" id="KW-1185">Reference proteome</keyword>
<reference evidence="3" key="1">
    <citation type="journal article" date="2015" name="PLoS Genet.">
        <title>Genome Sequence and Transcriptome Analyses of Chrysochromulina tobin: Metabolic Tools for Enhanced Algal Fitness in the Prominent Order Prymnesiales (Haptophyceae).</title>
        <authorList>
            <person name="Hovde B.T."/>
            <person name="Deodato C.R."/>
            <person name="Hunsperger H.M."/>
            <person name="Ryken S.A."/>
            <person name="Yost W."/>
            <person name="Jha R.K."/>
            <person name="Patterson J."/>
            <person name="Monnat R.J. Jr."/>
            <person name="Barlow S.B."/>
            <person name="Starkenburg S.R."/>
            <person name="Cattolico R.A."/>
        </authorList>
    </citation>
    <scope>NUCLEOTIDE SEQUENCE</scope>
    <source>
        <strain evidence="3">CCMP291</strain>
    </source>
</reference>
<feature type="transmembrane region" description="Helical" evidence="1">
    <location>
        <begin position="650"/>
        <end position="671"/>
    </location>
</feature>